<dbReference type="Proteomes" id="UP001153076">
    <property type="component" value="Unassembled WGS sequence"/>
</dbReference>
<name>A0A9Q1KN42_9CARY</name>
<feature type="compositionally biased region" description="Basic and acidic residues" evidence="1">
    <location>
        <begin position="40"/>
        <end position="52"/>
    </location>
</feature>
<protein>
    <submittedName>
        <fullName evidence="2">Uncharacterized protein</fullName>
    </submittedName>
</protein>
<keyword evidence="3" id="KW-1185">Reference proteome</keyword>
<dbReference type="OrthoDB" id="1468745at2759"/>
<evidence type="ECO:0000313" key="2">
    <source>
        <dbReference type="EMBL" id="KAJ8445652.1"/>
    </source>
</evidence>
<proteinExistence type="predicted"/>
<evidence type="ECO:0000313" key="3">
    <source>
        <dbReference type="Proteomes" id="UP001153076"/>
    </source>
</evidence>
<evidence type="ECO:0000256" key="1">
    <source>
        <dbReference type="SAM" id="MobiDB-lite"/>
    </source>
</evidence>
<organism evidence="2 3">
    <name type="scientific">Carnegiea gigantea</name>
    <dbReference type="NCBI Taxonomy" id="171969"/>
    <lineage>
        <taxon>Eukaryota</taxon>
        <taxon>Viridiplantae</taxon>
        <taxon>Streptophyta</taxon>
        <taxon>Embryophyta</taxon>
        <taxon>Tracheophyta</taxon>
        <taxon>Spermatophyta</taxon>
        <taxon>Magnoliopsida</taxon>
        <taxon>eudicotyledons</taxon>
        <taxon>Gunneridae</taxon>
        <taxon>Pentapetalae</taxon>
        <taxon>Caryophyllales</taxon>
        <taxon>Cactineae</taxon>
        <taxon>Cactaceae</taxon>
        <taxon>Cactoideae</taxon>
        <taxon>Echinocereeae</taxon>
        <taxon>Carnegiea</taxon>
    </lineage>
</organism>
<dbReference type="AlphaFoldDB" id="A0A9Q1KN42"/>
<feature type="region of interest" description="Disordered" evidence="1">
    <location>
        <begin position="26"/>
        <end position="52"/>
    </location>
</feature>
<gene>
    <name evidence="2" type="ORF">Cgig2_009053</name>
</gene>
<comment type="caution">
    <text evidence="2">The sequence shown here is derived from an EMBL/GenBank/DDBJ whole genome shotgun (WGS) entry which is preliminary data.</text>
</comment>
<accession>A0A9Q1KN42</accession>
<dbReference type="EMBL" id="JAKOGI010000074">
    <property type="protein sequence ID" value="KAJ8445652.1"/>
    <property type="molecule type" value="Genomic_DNA"/>
</dbReference>
<reference evidence="2" key="1">
    <citation type="submission" date="2022-04" db="EMBL/GenBank/DDBJ databases">
        <title>Carnegiea gigantea Genome sequencing and assembly v2.</title>
        <authorList>
            <person name="Copetti D."/>
            <person name="Sanderson M.J."/>
            <person name="Burquez A."/>
            <person name="Wojciechowski M.F."/>
        </authorList>
    </citation>
    <scope>NUCLEOTIDE SEQUENCE</scope>
    <source>
        <strain evidence="2">SGP5-SGP5p</strain>
        <tissue evidence="2">Aerial part</tissue>
    </source>
</reference>
<sequence>MDTLKSLMSTMADAITRQVSEQVKRAMEVAGSAQPVPEGEPSRRPEGRPSFRLMEHGREVARSDRSDRLPLGWQRGVQRRNLLPDLRRGKLQSGQLQQTPALPLPRDEECSTEVVAIIAGGYVEKITRTAWKAQLRSAQQSKFKSLEVDFLVVDVPTTYNVIIARPTLHRVKANDEKKGTLFH</sequence>